<evidence type="ECO:0000256" key="10">
    <source>
        <dbReference type="ARBA" id="ARBA00023114"/>
    </source>
</evidence>
<evidence type="ECO:0000256" key="7">
    <source>
        <dbReference type="ARBA" id="ARBA00022729"/>
    </source>
</evidence>
<comment type="subcellular location">
    <subcellularLocation>
        <location evidence="1">Cell outer membrane</location>
        <topology evidence="1">Multi-pass membrane protein</topology>
    </subcellularLocation>
</comment>
<sequence length="400" mass="42687">MNRIDPAIAPRGARALFFGNHPARAWPAAGRVRWLAMALLLSLGLAGCVPGFGTPGVLRNEDGTVGTNKVKTITPELIRMQNAGNTGLAPEVKALFGRASAYTIGPGDVVGVIVYDHPELLPNAGAVIAQQSDPTGVTVAPGFIVDASGEISFPYIGRTKLQGLTESGASELIARRIRAYIKAPQVSVRIQSFRSQRAYVEGEVRTPGLQIFTDVPMTLAEALNRAGSITATGDRSNVALSRGDTTVVIDLLQLKRFGADANNIPLRNGDIVYVGSRDDSRVYVMGEILRPSALLMRNGRLSLNEALGDAGGPDLFSSDPGQIYVIRNASRSDAGPDTTEIFNINAKNPAALALADRFELKPRDVVYVDRVPLVSWNRVASLILPAAQVVNLARDTARSR</sequence>
<name>A0A0D0KWR7_VARPD</name>
<dbReference type="GO" id="GO:0046930">
    <property type="term" value="C:pore complex"/>
    <property type="evidence" value="ECO:0007669"/>
    <property type="project" value="UniProtKB-KW"/>
</dbReference>
<dbReference type="InterPro" id="IPR049712">
    <property type="entry name" value="Poly_export"/>
</dbReference>
<keyword evidence="11" id="KW-0472">Membrane</keyword>
<gene>
    <name evidence="17" type="ORF">RT97_17420</name>
</gene>
<dbReference type="GO" id="GO:0009279">
    <property type="term" value="C:cell outer membrane"/>
    <property type="evidence" value="ECO:0007669"/>
    <property type="project" value="UniProtKB-SubCell"/>
</dbReference>
<evidence type="ECO:0000256" key="5">
    <source>
        <dbReference type="ARBA" id="ARBA00022597"/>
    </source>
</evidence>
<keyword evidence="3" id="KW-0813">Transport</keyword>
<reference evidence="17 18" key="1">
    <citation type="submission" date="2014-12" db="EMBL/GenBank/DDBJ databases">
        <title>16Stimator: statistical estimation of ribosomal gene copy numbers from draft genome assemblies.</title>
        <authorList>
            <person name="Perisin M.A."/>
            <person name="Vetter M."/>
            <person name="Gilbert J.A."/>
            <person name="Bergelson J."/>
        </authorList>
    </citation>
    <scope>NUCLEOTIDE SEQUENCE [LARGE SCALE GENOMIC DNA]</scope>
    <source>
        <strain evidence="17 18">MEDvA23</strain>
    </source>
</reference>
<keyword evidence="10" id="KW-0626">Porin</keyword>
<evidence type="ECO:0000256" key="3">
    <source>
        <dbReference type="ARBA" id="ARBA00022448"/>
    </source>
</evidence>
<feature type="domain" description="SLBB" evidence="16">
    <location>
        <begin position="196"/>
        <end position="274"/>
    </location>
</feature>
<dbReference type="OrthoDB" id="9815244at2"/>
<evidence type="ECO:0000256" key="4">
    <source>
        <dbReference type="ARBA" id="ARBA00022452"/>
    </source>
</evidence>
<keyword evidence="12" id="KW-0564">Palmitate</keyword>
<keyword evidence="14" id="KW-0449">Lipoprotein</keyword>
<evidence type="ECO:0000256" key="6">
    <source>
        <dbReference type="ARBA" id="ARBA00022692"/>
    </source>
</evidence>
<evidence type="ECO:0000256" key="9">
    <source>
        <dbReference type="ARBA" id="ARBA00023065"/>
    </source>
</evidence>
<keyword evidence="4" id="KW-1134">Transmembrane beta strand</keyword>
<dbReference type="GO" id="GO:0006811">
    <property type="term" value="P:monoatomic ion transport"/>
    <property type="evidence" value="ECO:0007669"/>
    <property type="project" value="UniProtKB-KW"/>
</dbReference>
<protein>
    <submittedName>
        <fullName evidence="17">Sugar transporter</fullName>
    </submittedName>
</protein>
<dbReference type="EMBL" id="JXQQ01000040">
    <property type="protein sequence ID" value="KIQ30552.1"/>
    <property type="molecule type" value="Genomic_DNA"/>
</dbReference>
<accession>A0A0D0KWR7</accession>
<dbReference type="RefSeq" id="WP_042580057.1">
    <property type="nucleotide sequence ID" value="NZ_JXQQ01000040.1"/>
</dbReference>
<dbReference type="PANTHER" id="PTHR33619">
    <property type="entry name" value="POLYSACCHARIDE EXPORT PROTEIN GFCE-RELATED"/>
    <property type="match status" value="1"/>
</dbReference>
<keyword evidence="13" id="KW-0998">Cell outer membrane</keyword>
<evidence type="ECO:0000313" key="17">
    <source>
        <dbReference type="EMBL" id="KIQ30552.1"/>
    </source>
</evidence>
<dbReference type="Pfam" id="PF02563">
    <property type="entry name" value="Poly_export"/>
    <property type="match status" value="1"/>
</dbReference>
<evidence type="ECO:0000259" key="15">
    <source>
        <dbReference type="Pfam" id="PF02563"/>
    </source>
</evidence>
<feature type="domain" description="SLBB" evidence="16">
    <location>
        <begin position="281"/>
        <end position="368"/>
    </location>
</feature>
<evidence type="ECO:0000256" key="8">
    <source>
        <dbReference type="ARBA" id="ARBA00023047"/>
    </source>
</evidence>
<evidence type="ECO:0000256" key="14">
    <source>
        <dbReference type="ARBA" id="ARBA00023288"/>
    </source>
</evidence>
<evidence type="ECO:0000256" key="11">
    <source>
        <dbReference type="ARBA" id="ARBA00023136"/>
    </source>
</evidence>
<dbReference type="Gene3D" id="3.30.1950.10">
    <property type="entry name" value="wza like domain"/>
    <property type="match status" value="1"/>
</dbReference>
<comment type="similarity">
    <text evidence="2">Belongs to the BexD/CtrA/VexA family.</text>
</comment>
<dbReference type="PANTHER" id="PTHR33619:SF3">
    <property type="entry name" value="POLYSACCHARIDE EXPORT PROTEIN GFCE-RELATED"/>
    <property type="match status" value="1"/>
</dbReference>
<organism evidence="17 18">
    <name type="scientific">Variovorax paradoxus</name>
    <dbReference type="NCBI Taxonomy" id="34073"/>
    <lineage>
        <taxon>Bacteria</taxon>
        <taxon>Pseudomonadati</taxon>
        <taxon>Pseudomonadota</taxon>
        <taxon>Betaproteobacteria</taxon>
        <taxon>Burkholderiales</taxon>
        <taxon>Comamonadaceae</taxon>
        <taxon>Variovorax</taxon>
    </lineage>
</organism>
<evidence type="ECO:0000256" key="13">
    <source>
        <dbReference type="ARBA" id="ARBA00023237"/>
    </source>
</evidence>
<keyword evidence="8" id="KW-0625">Polysaccharide transport</keyword>
<dbReference type="GO" id="GO:0015288">
    <property type="term" value="F:porin activity"/>
    <property type="evidence" value="ECO:0007669"/>
    <property type="project" value="UniProtKB-KW"/>
</dbReference>
<proteinExistence type="inferred from homology"/>
<evidence type="ECO:0000256" key="12">
    <source>
        <dbReference type="ARBA" id="ARBA00023139"/>
    </source>
</evidence>
<evidence type="ECO:0000256" key="2">
    <source>
        <dbReference type="ARBA" id="ARBA00009450"/>
    </source>
</evidence>
<evidence type="ECO:0000313" key="18">
    <source>
        <dbReference type="Proteomes" id="UP000032067"/>
    </source>
</evidence>
<dbReference type="Pfam" id="PF22461">
    <property type="entry name" value="SLBB_2"/>
    <property type="match status" value="2"/>
</dbReference>
<dbReference type="InterPro" id="IPR003715">
    <property type="entry name" value="Poly_export_N"/>
</dbReference>
<evidence type="ECO:0000259" key="16">
    <source>
        <dbReference type="Pfam" id="PF22461"/>
    </source>
</evidence>
<keyword evidence="9" id="KW-0406">Ion transport</keyword>
<keyword evidence="5 17" id="KW-0762">Sugar transport</keyword>
<dbReference type="InterPro" id="IPR054765">
    <property type="entry name" value="SLBB_dom"/>
</dbReference>
<feature type="domain" description="Polysaccharide export protein N-terminal" evidence="15">
    <location>
        <begin position="99"/>
        <end position="190"/>
    </location>
</feature>
<dbReference type="AlphaFoldDB" id="A0A0D0KWR7"/>
<keyword evidence="6" id="KW-0812">Transmembrane</keyword>
<dbReference type="Proteomes" id="UP000032067">
    <property type="component" value="Unassembled WGS sequence"/>
</dbReference>
<dbReference type="Gene3D" id="3.10.560.10">
    <property type="entry name" value="Outer membrane lipoprotein wza domain like"/>
    <property type="match status" value="2"/>
</dbReference>
<comment type="caution">
    <text evidence="17">The sequence shown here is derived from an EMBL/GenBank/DDBJ whole genome shotgun (WGS) entry which is preliminary data.</text>
</comment>
<dbReference type="GO" id="GO:0015159">
    <property type="term" value="F:polysaccharide transmembrane transporter activity"/>
    <property type="evidence" value="ECO:0007669"/>
    <property type="project" value="InterPro"/>
</dbReference>
<keyword evidence="7" id="KW-0732">Signal</keyword>
<evidence type="ECO:0000256" key="1">
    <source>
        <dbReference type="ARBA" id="ARBA00004571"/>
    </source>
</evidence>